<name>A0A955HXE4_9BACT</name>
<evidence type="ECO:0000256" key="1">
    <source>
        <dbReference type="SAM" id="MobiDB-lite"/>
    </source>
</evidence>
<reference evidence="2" key="1">
    <citation type="submission" date="2020-04" db="EMBL/GenBank/DDBJ databases">
        <authorList>
            <person name="Zhang T."/>
        </authorList>
    </citation>
    <scope>NUCLEOTIDE SEQUENCE</scope>
    <source>
        <strain evidence="2">HKST-UBA16</strain>
    </source>
</reference>
<reference evidence="2" key="2">
    <citation type="journal article" date="2021" name="Microbiome">
        <title>Successional dynamics and alternative stable states in a saline activated sludge microbial community over 9 years.</title>
        <authorList>
            <person name="Wang Y."/>
            <person name="Ye J."/>
            <person name="Ju F."/>
            <person name="Liu L."/>
            <person name="Boyd J.A."/>
            <person name="Deng Y."/>
            <person name="Parks D.H."/>
            <person name="Jiang X."/>
            <person name="Yin X."/>
            <person name="Woodcroft B.J."/>
            <person name="Tyson G.W."/>
            <person name="Hugenholtz P."/>
            <person name="Polz M.F."/>
            <person name="Zhang T."/>
        </authorList>
    </citation>
    <scope>NUCLEOTIDE SEQUENCE</scope>
    <source>
        <strain evidence="2">HKST-UBA16</strain>
    </source>
</reference>
<dbReference type="InterPro" id="IPR006311">
    <property type="entry name" value="TAT_signal"/>
</dbReference>
<dbReference type="PROSITE" id="PS51318">
    <property type="entry name" value="TAT"/>
    <property type="match status" value="1"/>
</dbReference>
<comment type="caution">
    <text evidence="2">The sequence shown here is derived from an EMBL/GenBank/DDBJ whole genome shotgun (WGS) entry which is preliminary data.</text>
</comment>
<dbReference type="Proteomes" id="UP000748332">
    <property type="component" value="Unassembled WGS sequence"/>
</dbReference>
<proteinExistence type="predicted"/>
<feature type="compositionally biased region" description="Low complexity" evidence="1">
    <location>
        <begin position="46"/>
        <end position="55"/>
    </location>
</feature>
<dbReference type="PROSITE" id="PS51257">
    <property type="entry name" value="PROKAR_LIPOPROTEIN"/>
    <property type="match status" value="1"/>
</dbReference>
<protein>
    <submittedName>
        <fullName evidence="2">Twin-arginine translocation signal domain-containing protein</fullName>
    </submittedName>
</protein>
<evidence type="ECO:0000313" key="3">
    <source>
        <dbReference type="Proteomes" id="UP000748332"/>
    </source>
</evidence>
<dbReference type="AlphaFoldDB" id="A0A955HXE4"/>
<sequence length="305" mass="34154">MAQMTRREFMKVGAATSAVALLTGCKPGGPEGLINPVPQPKPPTQLPSTPQSEPTTITLTDLREQDYKERVAEIITSVRNMYFDNYGGQPYISIHITYDDGLLEKLDNGYYGIPGLYAAIPGTVFLKVPPDADYLKLYIAIALGTGSRKESYFNPEKNDYYQYTIAGTNCRLIGLDGFTLVFETLDGSQRANDHIIEFGVNLVLATSLFPELKDKLKEQPLLYAVEQLTREILFQAGIHIDVLSNYLQTGNVTDFFTEVTNAGPNELSFAFNMMYLLYDMVRINPEDLDEAKRLLYRMRGPSSRA</sequence>
<dbReference type="EMBL" id="JAGQLM010000022">
    <property type="protein sequence ID" value="MCA9374801.1"/>
    <property type="molecule type" value="Genomic_DNA"/>
</dbReference>
<gene>
    <name evidence="2" type="ORF">KC622_00560</name>
</gene>
<evidence type="ECO:0000313" key="2">
    <source>
        <dbReference type="EMBL" id="MCA9374801.1"/>
    </source>
</evidence>
<accession>A0A955HXE4</accession>
<feature type="region of interest" description="Disordered" evidence="1">
    <location>
        <begin position="30"/>
        <end position="55"/>
    </location>
</feature>
<organism evidence="2 3">
    <name type="scientific">Candidatus Dojkabacteria bacterium</name>
    <dbReference type="NCBI Taxonomy" id="2099670"/>
    <lineage>
        <taxon>Bacteria</taxon>
        <taxon>Candidatus Dojkabacteria</taxon>
    </lineage>
</organism>